<dbReference type="AlphaFoldDB" id="A0AA39XJC2"/>
<keyword evidence="2" id="KW-1185">Reference proteome</keyword>
<sequence length="75" mass="8511">MGRRRLRGFVRLRTNLGFTATCLIDRLLLTVYTRTLVASTIDIDALMRHGHLSGGASVLSPHFSLLWTANNERYH</sequence>
<name>A0AA39XJC2_9PEZI</name>
<proteinExistence type="predicted"/>
<accession>A0AA39XJC2</accession>
<evidence type="ECO:0000313" key="1">
    <source>
        <dbReference type="EMBL" id="KAK0634676.1"/>
    </source>
</evidence>
<dbReference type="Proteomes" id="UP001174934">
    <property type="component" value="Unassembled WGS sequence"/>
</dbReference>
<protein>
    <submittedName>
        <fullName evidence="1">Uncharacterized protein</fullName>
    </submittedName>
</protein>
<evidence type="ECO:0000313" key="2">
    <source>
        <dbReference type="Proteomes" id="UP001174934"/>
    </source>
</evidence>
<gene>
    <name evidence="1" type="ORF">B0T17DRAFT_13507</name>
</gene>
<dbReference type="EMBL" id="JAULSR010000001">
    <property type="protein sequence ID" value="KAK0634676.1"/>
    <property type="molecule type" value="Genomic_DNA"/>
</dbReference>
<reference evidence="1" key="1">
    <citation type="submission" date="2023-06" db="EMBL/GenBank/DDBJ databases">
        <title>Genome-scale phylogeny and comparative genomics of the fungal order Sordariales.</title>
        <authorList>
            <consortium name="Lawrence Berkeley National Laboratory"/>
            <person name="Hensen N."/>
            <person name="Bonometti L."/>
            <person name="Westerberg I."/>
            <person name="Brannstrom I.O."/>
            <person name="Guillou S."/>
            <person name="Cros-Aarteil S."/>
            <person name="Calhoun S."/>
            <person name="Haridas S."/>
            <person name="Kuo A."/>
            <person name="Mondo S."/>
            <person name="Pangilinan J."/>
            <person name="Riley R."/>
            <person name="LaButti K."/>
            <person name="Andreopoulos B."/>
            <person name="Lipzen A."/>
            <person name="Chen C."/>
            <person name="Yanf M."/>
            <person name="Daum C."/>
            <person name="Ng V."/>
            <person name="Clum A."/>
            <person name="Steindorff A."/>
            <person name="Ohm R."/>
            <person name="Martin F."/>
            <person name="Silar P."/>
            <person name="Natvig D."/>
            <person name="Lalanne C."/>
            <person name="Gautier V."/>
            <person name="Ament-velasquez S.L."/>
            <person name="Kruys A."/>
            <person name="Hutchinson M.I."/>
            <person name="Powell A.J."/>
            <person name="Barry K."/>
            <person name="Miller A.N."/>
            <person name="Grigoriev I.V."/>
            <person name="Debuchy R."/>
            <person name="Gladieux P."/>
            <person name="Thoren M.H."/>
            <person name="Johannesson H."/>
        </authorList>
    </citation>
    <scope>NUCLEOTIDE SEQUENCE</scope>
    <source>
        <strain evidence="1">SMH3391-2</strain>
    </source>
</reference>
<comment type="caution">
    <text evidence="1">The sequence shown here is derived from an EMBL/GenBank/DDBJ whole genome shotgun (WGS) entry which is preliminary data.</text>
</comment>
<organism evidence="1 2">
    <name type="scientific">Bombardia bombarda</name>
    <dbReference type="NCBI Taxonomy" id="252184"/>
    <lineage>
        <taxon>Eukaryota</taxon>
        <taxon>Fungi</taxon>
        <taxon>Dikarya</taxon>
        <taxon>Ascomycota</taxon>
        <taxon>Pezizomycotina</taxon>
        <taxon>Sordariomycetes</taxon>
        <taxon>Sordariomycetidae</taxon>
        <taxon>Sordariales</taxon>
        <taxon>Lasiosphaeriaceae</taxon>
        <taxon>Bombardia</taxon>
    </lineage>
</organism>